<feature type="region of interest" description="Disordered" evidence="2">
    <location>
        <begin position="48"/>
        <end position="68"/>
    </location>
</feature>
<dbReference type="Pfam" id="PF01520">
    <property type="entry name" value="Amidase_3"/>
    <property type="match status" value="1"/>
</dbReference>
<keyword evidence="1 5" id="KW-0378">Hydrolase</keyword>
<feature type="region of interest" description="Disordered" evidence="2">
    <location>
        <begin position="493"/>
        <end position="574"/>
    </location>
</feature>
<feature type="domain" description="MurNAc-LAA" evidence="4">
    <location>
        <begin position="124"/>
        <end position="254"/>
    </location>
</feature>
<feature type="region of interest" description="Disordered" evidence="2">
    <location>
        <begin position="677"/>
        <end position="750"/>
    </location>
</feature>
<dbReference type="InterPro" id="IPR050695">
    <property type="entry name" value="N-acetylmuramoyl_amidase_3"/>
</dbReference>
<gene>
    <name evidence="5" type="ordered locus">Srot_1280</name>
</gene>
<dbReference type="InterPro" id="IPR002508">
    <property type="entry name" value="MurNAc-LAA_cat"/>
</dbReference>
<protein>
    <submittedName>
        <fullName evidence="5">Cell wall hydrolase/autolysin</fullName>
    </submittedName>
</protein>
<dbReference type="eggNOG" id="COG0860">
    <property type="taxonomic scope" value="Bacteria"/>
</dbReference>
<dbReference type="KEGG" id="srt:Srot_1280"/>
<reference evidence="5 6" key="1">
    <citation type="journal article" date="2010" name="Stand. Genomic Sci.">
        <title>Complete genome sequence of Segniliparus rotundus type strain (CDC 1076).</title>
        <authorList>
            <person name="Sikorski J."/>
            <person name="Lapidus A."/>
            <person name="Copeland A."/>
            <person name="Misra M."/>
            <person name="Glavina Del Rio T."/>
            <person name="Nolan M."/>
            <person name="Lucas S."/>
            <person name="Chen F."/>
            <person name="Tice H."/>
            <person name="Cheng J.F."/>
            <person name="Jando M."/>
            <person name="Schneider S."/>
            <person name="Bruce D."/>
            <person name="Goodwin L."/>
            <person name="Pitluck S."/>
            <person name="Liolios K."/>
            <person name="Mikhailova N."/>
            <person name="Pati A."/>
            <person name="Ivanova N."/>
            <person name="Mavromatis K."/>
            <person name="Chen A."/>
            <person name="Palaniappan K."/>
            <person name="Chertkov O."/>
            <person name="Land M."/>
            <person name="Hauser L."/>
            <person name="Chang Y.J."/>
            <person name="Jeffries C.D."/>
            <person name="Brettin T."/>
            <person name="Detter J.C."/>
            <person name="Han C."/>
            <person name="Rohde M."/>
            <person name="Goker M."/>
            <person name="Bristow J."/>
            <person name="Eisen J.A."/>
            <person name="Markowitz V."/>
            <person name="Hugenholtz P."/>
            <person name="Kyrpides N.C."/>
            <person name="Klenk H.P."/>
        </authorList>
    </citation>
    <scope>NUCLEOTIDE SEQUENCE [LARGE SCALE GENOMIC DNA]</scope>
    <source>
        <strain evidence="6">ATCC BAA-972 / CDC 1076 / CIP 108378 / DSM 44985 / JCM 13578</strain>
    </source>
</reference>
<name>D6ZFM5_SEGRD</name>
<proteinExistence type="predicted"/>
<dbReference type="EMBL" id="CP001958">
    <property type="protein sequence ID" value="ADG97749.1"/>
    <property type="molecule type" value="Genomic_DNA"/>
</dbReference>
<dbReference type="SMART" id="SM00646">
    <property type="entry name" value="Ami_3"/>
    <property type="match status" value="1"/>
</dbReference>
<dbReference type="GO" id="GO:0030288">
    <property type="term" value="C:outer membrane-bounded periplasmic space"/>
    <property type="evidence" value="ECO:0007669"/>
    <property type="project" value="TreeGrafter"/>
</dbReference>
<dbReference type="Proteomes" id="UP000002247">
    <property type="component" value="Chromosome"/>
</dbReference>
<feature type="signal peptide" evidence="3">
    <location>
        <begin position="1"/>
        <end position="26"/>
    </location>
</feature>
<feature type="region of interest" description="Disordered" evidence="2">
    <location>
        <begin position="260"/>
        <end position="282"/>
    </location>
</feature>
<sequence>MKTSKKVGGAVAAALLALSSPGAAFATPGTPAHQGTLAGKTVFLDPGHQAANNPAQLNRQVPDGRGGMKACQTSGMTTVTGVPEHTITWQVAQLVKQQLEQAGARVVLSRQDDTGWGGCVNERAEAENNSGASIGVNIHADSTSTGSDATKHGFHIIVPTLPLPDAAANKAQSWEGRKAAYLMRDSMVAAGFPVSNYLGKNGVDVRSDIAGVNLARVPDFLIEMGNGSNPQEAAQLTSSQGQQRYAAALADGISRYLSGADPAQSARNQSASRPAGSEAGVRGGYDVDFLGGVKRDPAPPAPVYPDPSAGGQTPAAPVAQTAVPSYPGYPGAGGGVGMDPNAGYVDPSLPGVPLTPPAGASPDWTPGLPGGMGGLGQVAPGGGANLMSIATLVPQIKSSVEKGDIAGLGTLIAQQAGGLITSESQDIGQGVGSIGSQIQTVLPMMNSVIPGLSNVLPSAQAAAVVELEKERAAGQLPYQKNQAGVRDGYDVDFVGGAEQEPAPNPPVDPASPVAQTAPAAQQPSVPGLAQSDPNAGYVDPSLPGVPLTPPAGASPNWQPQIPVGNSAPAQPAQSSSPVASAVAVASMVPQIQQSVQKGDVSALANLIAQQATGLMASNSNDIGQSVFAVGSQMQNALPMMNAIVPGLNNMLPEAQAQAAKQLEQQVAAQAQTVASQAPALAQPPAPAQTAPPVQEAPAQAAPAGSEAGVRGGYDVDFLGGVKRDPAPPAPVYPDPSAGGQTPAAPVAQTAVPSYPGYPGAGGGVGMDPNAGYVDPSLPGVPLTPPAGASPDWTPGLPGGMGGLGQVAPGGGANLMSIATLVPQIKSSVEKGDIAGLGTLIAQQAGGLITSESQDIGQGVGSIGSQIQTVLPMMNSVIPGLSNVLPSAQAAAVVELEKERAAGQLPYQKNQVKKQDPSDPQVPPVPPAPEAPAAQAPVAPAPVAPVLPEAPAPVIPAAPDAPAAPAPADPAPAAN</sequence>
<evidence type="ECO:0000256" key="3">
    <source>
        <dbReference type="SAM" id="SignalP"/>
    </source>
</evidence>
<feature type="compositionally biased region" description="Low complexity" evidence="2">
    <location>
        <begin position="687"/>
        <end position="703"/>
    </location>
</feature>
<feature type="compositionally biased region" description="Low complexity" evidence="2">
    <location>
        <begin position="740"/>
        <end position="750"/>
    </location>
</feature>
<feature type="compositionally biased region" description="Pro residues" evidence="2">
    <location>
        <begin position="938"/>
        <end position="955"/>
    </location>
</feature>
<dbReference type="GO" id="GO:0008745">
    <property type="term" value="F:N-acetylmuramoyl-L-alanine amidase activity"/>
    <property type="evidence" value="ECO:0007669"/>
    <property type="project" value="InterPro"/>
</dbReference>
<evidence type="ECO:0000256" key="2">
    <source>
        <dbReference type="SAM" id="MobiDB-lite"/>
    </source>
</evidence>
<feature type="chain" id="PRO_5003091617" evidence="3">
    <location>
        <begin position="27"/>
        <end position="974"/>
    </location>
</feature>
<feature type="compositionally biased region" description="Pro residues" evidence="2">
    <location>
        <begin position="919"/>
        <end position="929"/>
    </location>
</feature>
<dbReference type="Gene3D" id="3.40.630.40">
    <property type="entry name" value="Zn-dependent exopeptidases"/>
    <property type="match status" value="1"/>
</dbReference>
<evidence type="ECO:0000256" key="1">
    <source>
        <dbReference type="ARBA" id="ARBA00022801"/>
    </source>
</evidence>
<dbReference type="PANTHER" id="PTHR30404:SF0">
    <property type="entry name" value="N-ACETYLMURAMOYL-L-ALANINE AMIDASE AMIC"/>
    <property type="match status" value="1"/>
</dbReference>
<keyword evidence="6" id="KW-1185">Reference proteome</keyword>
<keyword evidence="3" id="KW-0732">Signal</keyword>
<dbReference type="PANTHER" id="PTHR30404">
    <property type="entry name" value="N-ACETYLMURAMOYL-L-ALANINE AMIDASE"/>
    <property type="match status" value="1"/>
</dbReference>
<feature type="compositionally biased region" description="Pro residues" evidence="2">
    <location>
        <begin position="961"/>
        <end position="974"/>
    </location>
</feature>
<dbReference type="SUPFAM" id="SSF53187">
    <property type="entry name" value="Zn-dependent exopeptidases"/>
    <property type="match status" value="1"/>
</dbReference>
<dbReference type="RefSeq" id="WP_013138203.1">
    <property type="nucleotide sequence ID" value="NC_014168.1"/>
</dbReference>
<feature type="compositionally biased region" description="Low complexity" evidence="2">
    <location>
        <begin position="510"/>
        <end position="526"/>
    </location>
</feature>
<feature type="compositionally biased region" description="Polar residues" evidence="2">
    <location>
        <begin position="50"/>
        <end position="59"/>
    </location>
</feature>
<dbReference type="AlphaFoldDB" id="D6ZFM5"/>
<dbReference type="GO" id="GO:0009253">
    <property type="term" value="P:peptidoglycan catabolic process"/>
    <property type="evidence" value="ECO:0007669"/>
    <property type="project" value="InterPro"/>
</dbReference>
<accession>D6ZFM5</accession>
<evidence type="ECO:0000259" key="4">
    <source>
        <dbReference type="SMART" id="SM00646"/>
    </source>
</evidence>
<feature type="region of interest" description="Disordered" evidence="2">
    <location>
        <begin position="294"/>
        <end position="316"/>
    </location>
</feature>
<dbReference type="STRING" id="640132.Srot_1280"/>
<feature type="region of interest" description="Disordered" evidence="2">
    <location>
        <begin position="903"/>
        <end position="974"/>
    </location>
</feature>
<dbReference type="CDD" id="cd02696">
    <property type="entry name" value="MurNAc-LAA"/>
    <property type="match status" value="1"/>
</dbReference>
<evidence type="ECO:0000313" key="6">
    <source>
        <dbReference type="Proteomes" id="UP000002247"/>
    </source>
</evidence>
<organism evidence="5 6">
    <name type="scientific">Segniliparus rotundus (strain ATCC BAA-972 / CDC 1076 / CIP 108378 / DSM 44985 / JCM 13578)</name>
    <dbReference type="NCBI Taxonomy" id="640132"/>
    <lineage>
        <taxon>Bacteria</taxon>
        <taxon>Bacillati</taxon>
        <taxon>Actinomycetota</taxon>
        <taxon>Actinomycetes</taxon>
        <taxon>Mycobacteriales</taxon>
        <taxon>Segniliparaceae</taxon>
        <taxon>Segniliparus</taxon>
    </lineage>
</organism>
<evidence type="ECO:0000313" key="5">
    <source>
        <dbReference type="EMBL" id="ADG97749.1"/>
    </source>
</evidence>
<dbReference type="HOGENOM" id="CLU_304806_0_0_11"/>